<feature type="site" description="Important for catalytic activity and assists the phosphoryl transfer reaction to Asp8 by balancing charge and orienting the reacting groups" evidence="5">
    <location>
        <position position="146"/>
    </location>
</feature>
<dbReference type="Pfam" id="PF13419">
    <property type="entry name" value="HAD_2"/>
    <property type="match status" value="1"/>
</dbReference>
<feature type="binding site" evidence="3">
    <location>
        <begin position="115"/>
        <end position="119"/>
    </location>
    <ligand>
        <name>substrate</name>
    </ligand>
</feature>
<comment type="cofactor">
    <cofactor evidence="4">
        <name>Mg(2+)</name>
        <dbReference type="ChEBI" id="CHEBI:18420"/>
    </cofactor>
    <text evidence="4">Binds 2 magnesium ions per subunit.</text>
</comment>
<feature type="binding site" evidence="4">
    <location>
        <position position="9"/>
    </location>
    <ligand>
        <name>Mg(2+)</name>
        <dbReference type="ChEBI" id="CHEBI:18420"/>
    </ligand>
</feature>
<dbReference type="PANTHER" id="PTHR18901:SF38">
    <property type="entry name" value="PSEUDOURIDINE-5'-PHOSPHATASE"/>
    <property type="match status" value="1"/>
</dbReference>
<comment type="similarity">
    <text evidence="1">Belongs to the HAD-like hydrolase superfamily. CbbY/CbbZ/Gph/YieH family.</text>
</comment>
<dbReference type="SUPFAM" id="SSF56784">
    <property type="entry name" value="HAD-like"/>
    <property type="match status" value="1"/>
</dbReference>
<dbReference type="NCBIfam" id="TIGR02009">
    <property type="entry name" value="PGMB-YQAB-SF"/>
    <property type="match status" value="1"/>
</dbReference>
<proteinExistence type="inferred from homology"/>
<feature type="binding site" evidence="3">
    <location>
        <begin position="9"/>
        <end position="11"/>
    </location>
    <ligand>
        <name>substrate</name>
    </ligand>
</feature>
<keyword evidence="4" id="KW-0460">Magnesium</keyword>
<feature type="binding site" evidence="3">
    <location>
        <position position="25"/>
    </location>
    <ligand>
        <name>substrate</name>
    </ligand>
</feature>
<dbReference type="Gene3D" id="1.10.150.240">
    <property type="entry name" value="Putative phosphatase, domain 2"/>
    <property type="match status" value="1"/>
</dbReference>
<gene>
    <name evidence="6" type="primary">pgmB</name>
    <name evidence="6" type="ordered locus">HMPREF0833_10572</name>
</gene>
<dbReference type="NCBIfam" id="TIGR01549">
    <property type="entry name" value="HAD-SF-IA-v1"/>
    <property type="match status" value="1"/>
</dbReference>
<dbReference type="Gene3D" id="3.40.50.1000">
    <property type="entry name" value="HAD superfamily/HAD-like"/>
    <property type="match status" value="1"/>
</dbReference>
<dbReference type="SFLD" id="SFLDG01129">
    <property type="entry name" value="C1.5:_HAD__Beta-PGM__Phosphata"/>
    <property type="match status" value="1"/>
</dbReference>
<evidence type="ECO:0000256" key="4">
    <source>
        <dbReference type="PIRSR" id="PIRSR610972-3"/>
    </source>
</evidence>
<evidence type="ECO:0000256" key="3">
    <source>
        <dbReference type="PIRSR" id="PIRSR610972-2"/>
    </source>
</evidence>
<feature type="binding site" evidence="4">
    <location>
        <position position="11"/>
    </location>
    <ligand>
        <name>Mg(2+)</name>
        <dbReference type="ChEBI" id="CHEBI:18420"/>
    </ligand>
</feature>
<dbReference type="NCBIfam" id="TIGR01509">
    <property type="entry name" value="HAD-SF-IA-v3"/>
    <property type="match status" value="1"/>
</dbReference>
<evidence type="ECO:0000313" key="6">
    <source>
        <dbReference type="EMBL" id="AEH55603.1"/>
    </source>
</evidence>
<evidence type="ECO:0000256" key="1">
    <source>
        <dbReference type="ARBA" id="ARBA00006171"/>
    </source>
</evidence>
<accession>F8DHB4</accession>
<dbReference type="InterPro" id="IPR010972">
    <property type="entry name" value="Beta-PGM"/>
</dbReference>
<dbReference type="GO" id="GO:0005975">
    <property type="term" value="P:carbohydrate metabolic process"/>
    <property type="evidence" value="ECO:0007669"/>
    <property type="project" value="InterPro"/>
</dbReference>
<evidence type="ECO:0000256" key="2">
    <source>
        <dbReference type="PIRSR" id="PIRSR610972-1"/>
    </source>
</evidence>
<dbReference type="CDD" id="cd02598">
    <property type="entry name" value="HAD_BPGM"/>
    <property type="match status" value="1"/>
</dbReference>
<feature type="binding site" evidence="3">
    <location>
        <position position="53"/>
    </location>
    <ligand>
        <name>substrate</name>
    </ligand>
</feature>
<reference evidence="7" key="1">
    <citation type="submission" date="2011-06" db="EMBL/GenBank/DDBJ databases">
        <title>Complete sequence of Streptococcus parasanguinis strain ATCC 15912.</title>
        <authorList>
            <person name="Muzny D."/>
            <person name="Qin X."/>
            <person name="Buhay C."/>
            <person name="Dugan-Rocha S."/>
            <person name="Ding Y."/>
            <person name="Chen G."/>
            <person name="Hawes A."/>
            <person name="Holder M."/>
            <person name="Jhangiani S."/>
            <person name="Johnson A."/>
            <person name="Khan Z."/>
            <person name="Li Z."/>
            <person name="Liu W."/>
            <person name="Liu X."/>
            <person name="Perez L."/>
            <person name="Shen H."/>
            <person name="Wang Q."/>
            <person name="Watt J."/>
            <person name="Xi L."/>
            <person name="Xin Y."/>
            <person name="Zhou J."/>
            <person name="Deng J."/>
            <person name="Jiang H."/>
            <person name="Liu Y."/>
            <person name="Qu J."/>
            <person name="Song X.-Z."/>
            <person name="Zhang L."/>
            <person name="Villasana D."/>
            <person name="Johnson A."/>
            <person name="Liu J."/>
            <person name="Liyanage D."/>
            <person name="Lorensuhewa L."/>
            <person name="Robinson T."/>
            <person name="Song A."/>
            <person name="Song B.-B."/>
            <person name="Dinh H."/>
            <person name="Thornton R."/>
            <person name="Coyle M."/>
            <person name="Francisco L."/>
            <person name="Jackson L."/>
            <person name="Javaid M."/>
            <person name="Korchina V."/>
            <person name="Kovar C."/>
            <person name="Mata R."/>
            <person name="Mathew T."/>
            <person name="Ngo R."/>
            <person name="Nguyen L."/>
            <person name="Nguyen N."/>
            <person name="Okwuonu G."/>
            <person name="Ongeri F."/>
            <person name="Pham C."/>
            <person name="Simmons D."/>
            <person name="Wilczek-Boney K."/>
            <person name="Hale W."/>
            <person name="Jakkamsetti A."/>
            <person name="Pham P."/>
            <person name="Ruth R."/>
            <person name="San Lucas F."/>
            <person name="Warren J."/>
            <person name="Zhang J."/>
            <person name="Zhao Z."/>
            <person name="Zhou C."/>
            <person name="Zhu D."/>
            <person name="Lee S."/>
            <person name="Bess C."/>
            <person name="Blankenburg K."/>
            <person name="Forbes L."/>
            <person name="Fu Q."/>
            <person name="Gubbala S."/>
            <person name="Hirani K."/>
            <person name="Jayaseelan J.C."/>
            <person name="Lara F."/>
            <person name="Munidasa M."/>
            <person name="Palculict T."/>
            <person name="Patil S."/>
            <person name="Pu L.-L."/>
            <person name="Saada N."/>
            <person name="Tang L."/>
            <person name="Weissenberger G."/>
            <person name="Zhu Y."/>
            <person name="Hemphill L."/>
            <person name="Shang Y."/>
            <person name="Youmans B."/>
            <person name="Ayvaz T."/>
            <person name="Ross M."/>
            <person name="Santibanez J."/>
            <person name="Aqrawi P."/>
            <person name="Gross S."/>
            <person name="Joshi V."/>
            <person name="Fowler G."/>
            <person name="Nazareth L."/>
            <person name="Reid J."/>
            <person name="Worley K."/>
            <person name="Petrosino J."/>
            <person name="Highlander S."/>
            <person name="Gibbs R."/>
        </authorList>
    </citation>
    <scope>NUCLEOTIDE SEQUENCE [LARGE SCALE GENOMIC DNA]</scope>
    <source>
        <strain evidence="7">ATCC 15912 / DSM 6778 / CIP 104372 / LMG 14537</strain>
    </source>
</reference>
<dbReference type="EMBL" id="CP002843">
    <property type="protein sequence ID" value="AEH55603.1"/>
    <property type="molecule type" value="Genomic_DNA"/>
</dbReference>
<protein>
    <submittedName>
        <fullName evidence="6">Beta-phosphoglucomutase</fullName>
        <ecNumber evidence="6">5.4.2.6</ecNumber>
    </submittedName>
</protein>
<feature type="active site" description="Proton donor/acceptor" evidence="2">
    <location>
        <position position="11"/>
    </location>
</feature>
<dbReference type="GO" id="GO:0008801">
    <property type="term" value="F:beta-phosphoglucomutase activity"/>
    <property type="evidence" value="ECO:0007669"/>
    <property type="project" value="UniProtKB-EC"/>
</dbReference>
<dbReference type="SFLD" id="SFLDG01135">
    <property type="entry name" value="C1.5.6:_HAD__Beta-PGM__Phospha"/>
    <property type="match status" value="1"/>
</dbReference>
<dbReference type="InterPro" id="IPR006439">
    <property type="entry name" value="HAD-SF_hydro_IA"/>
</dbReference>
<feature type="active site" description="Nucleophile" evidence="2">
    <location>
        <position position="9"/>
    </location>
</feature>
<sequence length="221" mass="24350">MMFKGALFDLDGVIADTASLHFDAWRQIILKHFEVSIPDTIEEKTKGVSREDSLRVILEHLNISISDYDFMNLCEEKNKLYVKSLERLTPSNVLPGIDHFIRELKEQGIKLALASSSKNGPFILKKLGLDSFFDAIANPEDITNGKPAPDIFLAAAKSIHCGAEECIAIEDSVAGVTAINSANIFSVAVGGTELSHANKLFSSTKELTLLKVEKAWQNCKR</sequence>
<dbReference type="NCBIfam" id="TIGR01990">
    <property type="entry name" value="bPGM"/>
    <property type="match status" value="1"/>
</dbReference>
<dbReference type="PANTHER" id="PTHR18901">
    <property type="entry name" value="2-DEOXYGLUCOSE-6-PHOSPHATE PHOSPHATASE 2"/>
    <property type="match status" value="1"/>
</dbReference>
<organism evidence="6 7">
    <name type="scientific">Streptococcus parasanguinis (strain ATCC 15912 / DSM 6778 / CIP 104372 / LMG 14537)</name>
    <dbReference type="NCBI Taxonomy" id="760570"/>
    <lineage>
        <taxon>Bacteria</taxon>
        <taxon>Bacillati</taxon>
        <taxon>Bacillota</taxon>
        <taxon>Bacilli</taxon>
        <taxon>Lactobacillales</taxon>
        <taxon>Streptococcaceae</taxon>
        <taxon>Streptococcus</taxon>
    </lineage>
</organism>
<feature type="binding site" evidence="4">
    <location>
        <position position="170"/>
    </location>
    <ligand>
        <name>Mg(2+)</name>
        <dbReference type="ChEBI" id="CHEBI:18420"/>
    </ligand>
</feature>
<dbReference type="InterPro" id="IPR036412">
    <property type="entry name" value="HAD-like_sf"/>
</dbReference>
<name>F8DHB4_STREP</name>
<feature type="binding site" evidence="4">
    <location>
        <position position="171"/>
    </location>
    <ligand>
        <name>Mg(2+)</name>
        <dbReference type="ChEBI" id="CHEBI:18420"/>
    </ligand>
</feature>
<keyword evidence="4" id="KW-0479">Metal-binding</keyword>
<dbReference type="KEGG" id="scp:HMPREF0833_10572"/>
<feature type="site" description="Important for catalytic activity and assists the phosphoryl transfer reaction to Asp8 by balancing charge and orienting the reacting groups" evidence="5">
    <location>
        <position position="115"/>
    </location>
</feature>
<dbReference type="InterPro" id="IPR023198">
    <property type="entry name" value="PGP-like_dom2"/>
</dbReference>
<evidence type="ECO:0000313" key="7">
    <source>
        <dbReference type="Proteomes" id="UP000001502"/>
    </source>
</evidence>
<feature type="binding site" evidence="3">
    <location>
        <position position="77"/>
    </location>
    <ligand>
        <name>substrate</name>
    </ligand>
</feature>
<dbReference type="InterPro" id="IPR041492">
    <property type="entry name" value="HAD_2"/>
</dbReference>
<keyword evidence="6" id="KW-0413">Isomerase</keyword>
<dbReference type="InterPro" id="IPR023214">
    <property type="entry name" value="HAD_sf"/>
</dbReference>
<feature type="binding site" evidence="3">
    <location>
        <position position="146"/>
    </location>
    <ligand>
        <name>substrate</name>
    </ligand>
</feature>
<dbReference type="HOGENOM" id="CLU_045011_13_3_9"/>
<dbReference type="AlphaFoldDB" id="F8DHB4"/>
<dbReference type="InterPro" id="IPR010976">
    <property type="entry name" value="B-phosphoglucomutase_hydrolase"/>
</dbReference>
<dbReference type="SFLD" id="SFLDS00003">
    <property type="entry name" value="Haloacid_Dehalogenase"/>
    <property type="match status" value="1"/>
</dbReference>
<dbReference type="EC" id="5.4.2.6" evidence="6"/>
<dbReference type="GO" id="GO:0000287">
    <property type="term" value="F:magnesium ion binding"/>
    <property type="evidence" value="ECO:0007669"/>
    <property type="project" value="InterPro"/>
</dbReference>
<evidence type="ECO:0000256" key="5">
    <source>
        <dbReference type="PIRSR" id="PIRSR610972-4"/>
    </source>
</evidence>
<dbReference type="Proteomes" id="UP000001502">
    <property type="component" value="Chromosome"/>
</dbReference>